<protein>
    <submittedName>
        <fullName evidence="2">Uncharacterized protein</fullName>
    </submittedName>
</protein>
<reference evidence="2 3" key="1">
    <citation type="submission" date="2018-10" db="EMBL/GenBank/DDBJ databases">
        <title>Natrarchaeobius chitinivorans gen. nov., sp. nov., and Natrarchaeobius haloalkaliphilus sp. nov., alkaliphilic, chitin-utilizing haloarchaea from hypersaline alkaline lakes.</title>
        <authorList>
            <person name="Sorokin D.Y."/>
            <person name="Elcheninov A.G."/>
            <person name="Kostrikina N.A."/>
            <person name="Bale N.J."/>
            <person name="Sinninghe Damste J.S."/>
            <person name="Khijniak T.V."/>
            <person name="Kublanov I.V."/>
            <person name="Toshchakov S.V."/>
        </authorList>
    </citation>
    <scope>NUCLEOTIDE SEQUENCE [LARGE SCALE GENOMIC DNA]</scope>
    <source>
        <strain evidence="2 3">AArcht7</strain>
    </source>
</reference>
<name>A0A3N6MI65_NATCH</name>
<dbReference type="AlphaFoldDB" id="A0A3N6MI65"/>
<dbReference type="EMBL" id="REFZ01000005">
    <property type="protein sequence ID" value="RQH00835.1"/>
    <property type="molecule type" value="Genomic_DNA"/>
</dbReference>
<evidence type="ECO:0000313" key="2">
    <source>
        <dbReference type="EMBL" id="RQH00835.1"/>
    </source>
</evidence>
<sequence length="142" mass="15561">MRNEPPSPNGNRRRFDGTGSIRRPPLSQLTDVPPRAERTGGSSTRDETRVGGWGSEIAPGTGRSAAGDRVALERRTDARLGRQFRSPHQPVAGYRRGPSRLETAPPSPDRSFGSPARILISVGEQYCSDERPGTIRRRFLLG</sequence>
<feature type="region of interest" description="Disordered" evidence="1">
    <location>
        <begin position="1"/>
        <end position="114"/>
    </location>
</feature>
<accession>A0A3N6MI65</accession>
<comment type="caution">
    <text evidence="2">The sequence shown here is derived from an EMBL/GenBank/DDBJ whole genome shotgun (WGS) entry which is preliminary data.</text>
</comment>
<keyword evidence="3" id="KW-1185">Reference proteome</keyword>
<gene>
    <name evidence="2" type="ORF">EA472_09380</name>
</gene>
<feature type="compositionally biased region" description="Basic and acidic residues" evidence="1">
    <location>
        <begin position="70"/>
        <end position="80"/>
    </location>
</feature>
<feature type="compositionally biased region" description="Basic and acidic residues" evidence="1">
    <location>
        <begin position="34"/>
        <end position="49"/>
    </location>
</feature>
<evidence type="ECO:0000256" key="1">
    <source>
        <dbReference type="SAM" id="MobiDB-lite"/>
    </source>
</evidence>
<organism evidence="2 3">
    <name type="scientific">Natrarchaeobius chitinivorans</name>
    <dbReference type="NCBI Taxonomy" id="1679083"/>
    <lineage>
        <taxon>Archaea</taxon>
        <taxon>Methanobacteriati</taxon>
        <taxon>Methanobacteriota</taxon>
        <taxon>Stenosarchaea group</taxon>
        <taxon>Halobacteria</taxon>
        <taxon>Halobacteriales</taxon>
        <taxon>Natrialbaceae</taxon>
        <taxon>Natrarchaeobius</taxon>
    </lineage>
</organism>
<proteinExistence type="predicted"/>
<evidence type="ECO:0000313" key="3">
    <source>
        <dbReference type="Proteomes" id="UP000281431"/>
    </source>
</evidence>
<dbReference type="Proteomes" id="UP000281431">
    <property type="component" value="Unassembled WGS sequence"/>
</dbReference>